<sequence>MCSKNEQKQIIEFSSPSGTIISPLTCSIQSSLSSSSSSSLFLPNDNGAMSTRSKGLSKTTQNEDESKEIHPGVDVTDQNFRNPAEEQGHAKIEENIGTFLTDDRLKKEKSFINFQRPRRKPLRDRSDIFQALNTQDGNLNPRMEFYLSPLHSQSNANTCRHGDHNGFQSNNDIIEDGFHRWDNSSPEFIQKKPPTLDSRRLPSSTKEVRVDQKTNSSFLEVEKISQWTETYDEAYDERSRESYIDFDETNDCPNDIGSSISINGEKGRRISPCCSLPLANVEVDLDRIKSNNTRRHLSNIFEDEPTLTSTLLESPQSCDEGLKSKQEQLDYISADRINFLDRVSLTDYEQRISPFRNVFEEMRSLRNENKRLNDENRHMAYTLQNQMATTMTTALEKKQELERELTDAQKTITNLLEKVKCLEGTHH</sequence>
<dbReference type="Proteomes" id="UP000095751">
    <property type="component" value="Unassembled WGS sequence"/>
</dbReference>
<reference evidence="3 4" key="1">
    <citation type="submission" date="2016-09" db="EMBL/GenBank/DDBJ databases">
        <title>Extensive genetic diversity and differential bi-allelic expression allows diatom success in the polar Southern Ocean.</title>
        <authorList>
            <consortium name="DOE Joint Genome Institute"/>
            <person name="Mock T."/>
            <person name="Otillar R.P."/>
            <person name="Strauss J."/>
            <person name="Dupont C."/>
            <person name="Frickenhaus S."/>
            <person name="Maumus F."/>
            <person name="Mcmullan M."/>
            <person name="Sanges R."/>
            <person name="Schmutz J."/>
            <person name="Toseland A."/>
            <person name="Valas R."/>
            <person name="Veluchamy A."/>
            <person name="Ward B.J."/>
            <person name="Allen A."/>
            <person name="Barry K."/>
            <person name="Falciatore A."/>
            <person name="Ferrante M."/>
            <person name="Fortunato A.E."/>
            <person name="Gloeckner G."/>
            <person name="Gruber A."/>
            <person name="Hipkin R."/>
            <person name="Janech M."/>
            <person name="Kroth P."/>
            <person name="Leese F."/>
            <person name="Lindquist E."/>
            <person name="Lyon B.R."/>
            <person name="Martin J."/>
            <person name="Mayer C."/>
            <person name="Parker M."/>
            <person name="Quesneville H."/>
            <person name="Raymond J."/>
            <person name="Uhlig C."/>
            <person name="Valentin K.U."/>
            <person name="Worden A.Z."/>
            <person name="Armbrust E.V."/>
            <person name="Bowler C."/>
            <person name="Green B."/>
            <person name="Moulton V."/>
            <person name="Van Oosterhout C."/>
            <person name="Grigoriev I."/>
        </authorList>
    </citation>
    <scope>NUCLEOTIDE SEQUENCE [LARGE SCALE GENOMIC DNA]</scope>
    <source>
        <strain evidence="3 4">CCMP1102</strain>
    </source>
</reference>
<name>A0A1E7FKD2_9STRA</name>
<evidence type="ECO:0000256" key="2">
    <source>
        <dbReference type="SAM" id="MobiDB-lite"/>
    </source>
</evidence>
<keyword evidence="1" id="KW-0175">Coiled coil</keyword>
<feature type="compositionally biased region" description="Polar residues" evidence="2">
    <location>
        <begin position="47"/>
        <end position="60"/>
    </location>
</feature>
<accession>A0A1E7FKD2</accession>
<dbReference type="InParanoid" id="A0A1E7FKD2"/>
<evidence type="ECO:0000256" key="1">
    <source>
        <dbReference type="SAM" id="Coils"/>
    </source>
</evidence>
<protein>
    <submittedName>
        <fullName evidence="3">Uncharacterized protein</fullName>
    </submittedName>
</protein>
<dbReference type="EMBL" id="KV784356">
    <property type="protein sequence ID" value="OEU18616.1"/>
    <property type="molecule type" value="Genomic_DNA"/>
</dbReference>
<feature type="region of interest" description="Disordered" evidence="2">
    <location>
        <begin position="185"/>
        <end position="209"/>
    </location>
</feature>
<dbReference type="AlphaFoldDB" id="A0A1E7FKD2"/>
<feature type="coiled-coil region" evidence="1">
    <location>
        <begin position="355"/>
        <end position="425"/>
    </location>
</feature>
<evidence type="ECO:0000313" key="3">
    <source>
        <dbReference type="EMBL" id="OEU18616.1"/>
    </source>
</evidence>
<dbReference type="OrthoDB" id="56984at2759"/>
<dbReference type="KEGG" id="fcy:FRACYDRAFT_236894"/>
<organism evidence="3 4">
    <name type="scientific">Fragilariopsis cylindrus CCMP1102</name>
    <dbReference type="NCBI Taxonomy" id="635003"/>
    <lineage>
        <taxon>Eukaryota</taxon>
        <taxon>Sar</taxon>
        <taxon>Stramenopiles</taxon>
        <taxon>Ochrophyta</taxon>
        <taxon>Bacillariophyta</taxon>
        <taxon>Bacillariophyceae</taxon>
        <taxon>Bacillariophycidae</taxon>
        <taxon>Bacillariales</taxon>
        <taxon>Bacillariaceae</taxon>
        <taxon>Fragilariopsis</taxon>
    </lineage>
</organism>
<evidence type="ECO:0000313" key="4">
    <source>
        <dbReference type="Proteomes" id="UP000095751"/>
    </source>
</evidence>
<keyword evidence="4" id="KW-1185">Reference proteome</keyword>
<feature type="region of interest" description="Disordered" evidence="2">
    <location>
        <begin position="36"/>
        <end position="80"/>
    </location>
</feature>
<proteinExistence type="predicted"/>
<gene>
    <name evidence="3" type="ORF">FRACYDRAFT_236894</name>
</gene>